<reference evidence="2" key="1">
    <citation type="submission" date="2014-03" db="EMBL/GenBank/DDBJ databases">
        <title>The Genome Sequence of Puccinia striiformis f. sp. tritici PST-78.</title>
        <authorList>
            <consortium name="The Broad Institute Genome Sequencing Platform"/>
            <person name="Cuomo C."/>
            <person name="Hulbert S."/>
            <person name="Chen X."/>
            <person name="Walker B."/>
            <person name="Young S.K."/>
            <person name="Zeng Q."/>
            <person name="Gargeya S."/>
            <person name="Fitzgerald M."/>
            <person name="Haas B."/>
            <person name="Abouelleil A."/>
            <person name="Alvarado L."/>
            <person name="Arachchi H.M."/>
            <person name="Berlin A.M."/>
            <person name="Chapman S.B."/>
            <person name="Goldberg J."/>
            <person name="Griggs A."/>
            <person name="Gujja S."/>
            <person name="Hansen M."/>
            <person name="Howarth C."/>
            <person name="Imamovic A."/>
            <person name="Larimer J."/>
            <person name="McCowan C."/>
            <person name="Montmayeur A."/>
            <person name="Murphy C."/>
            <person name="Neiman D."/>
            <person name="Pearson M."/>
            <person name="Priest M."/>
            <person name="Roberts A."/>
            <person name="Saif S."/>
            <person name="Shea T."/>
            <person name="Sisk P."/>
            <person name="Sykes S."/>
            <person name="Wortman J."/>
            <person name="Nusbaum C."/>
            <person name="Birren B."/>
        </authorList>
    </citation>
    <scope>NUCLEOTIDE SEQUENCE [LARGE SCALE GENOMIC DNA]</scope>
    <source>
        <strain evidence="2">race PST-78</strain>
    </source>
</reference>
<protein>
    <submittedName>
        <fullName evidence="1">Uncharacterized protein</fullName>
    </submittedName>
</protein>
<proteinExistence type="predicted"/>
<gene>
    <name evidence="1" type="ORF">PSTG_04671</name>
</gene>
<dbReference type="AlphaFoldDB" id="A0A0L0VSC0"/>
<comment type="caution">
    <text evidence="1">The sequence shown here is derived from an EMBL/GenBank/DDBJ whole genome shotgun (WGS) entry which is preliminary data.</text>
</comment>
<keyword evidence="2" id="KW-1185">Reference proteome</keyword>
<name>A0A0L0VSC0_9BASI</name>
<sequence>MSSPHPTEDNMLDENHTINLIDQIHPDLFCVPSLVYAYQLDYFRWRIVVCHRPTTIDLTNQQLLKRLEGEEELLRAYNPRGGKEDSWLWASPCDFGNIKPGKFIPIKRGMVLRLLDNKGHEGYLEVGDRLLLIANTGTALVVKPLTGEKKGLNLRICRLIYIARRRGVPGRRIKHMSQFPVVGGFAVEEDQNNDFSPAINICRLN</sequence>
<evidence type="ECO:0000313" key="1">
    <source>
        <dbReference type="EMBL" id="KNF02174.1"/>
    </source>
</evidence>
<accession>A0A0L0VSC0</accession>
<dbReference type="EMBL" id="AJIL01000025">
    <property type="protein sequence ID" value="KNF02174.1"/>
    <property type="molecule type" value="Genomic_DNA"/>
</dbReference>
<organism evidence="1 2">
    <name type="scientific">Puccinia striiformis f. sp. tritici PST-78</name>
    <dbReference type="NCBI Taxonomy" id="1165861"/>
    <lineage>
        <taxon>Eukaryota</taxon>
        <taxon>Fungi</taxon>
        <taxon>Dikarya</taxon>
        <taxon>Basidiomycota</taxon>
        <taxon>Pucciniomycotina</taxon>
        <taxon>Pucciniomycetes</taxon>
        <taxon>Pucciniales</taxon>
        <taxon>Pucciniaceae</taxon>
        <taxon>Puccinia</taxon>
    </lineage>
</organism>
<evidence type="ECO:0000313" key="2">
    <source>
        <dbReference type="Proteomes" id="UP000054564"/>
    </source>
</evidence>
<dbReference type="Proteomes" id="UP000054564">
    <property type="component" value="Unassembled WGS sequence"/>
</dbReference>